<sequence length="159" mass="16821">MSTRGPAAHPTHGRGPQQLPMTCPAPAVDPLTNFQARAPKAREPRVLSCPRLQAQAWSLRVFSAVPAVARTRAKGPPQPWGPTSGPAVLRLPGPSHRRDSPAAGSGRLRSSGPSPGCSAASCSRRHSARGPEHSTRPQQLRVLATPRVAPTPLLSRLRV</sequence>
<organism evidence="2 3">
    <name type="scientific">Pleurodeles waltl</name>
    <name type="common">Iberian ribbed newt</name>
    <dbReference type="NCBI Taxonomy" id="8319"/>
    <lineage>
        <taxon>Eukaryota</taxon>
        <taxon>Metazoa</taxon>
        <taxon>Chordata</taxon>
        <taxon>Craniata</taxon>
        <taxon>Vertebrata</taxon>
        <taxon>Euteleostomi</taxon>
        <taxon>Amphibia</taxon>
        <taxon>Batrachia</taxon>
        <taxon>Caudata</taxon>
        <taxon>Salamandroidea</taxon>
        <taxon>Salamandridae</taxon>
        <taxon>Pleurodelinae</taxon>
        <taxon>Pleurodeles</taxon>
    </lineage>
</organism>
<dbReference type="EMBL" id="JANPWB010000014">
    <property type="protein sequence ID" value="KAJ1098581.1"/>
    <property type="molecule type" value="Genomic_DNA"/>
</dbReference>
<dbReference type="AlphaFoldDB" id="A0AAV7M456"/>
<protein>
    <submittedName>
        <fullName evidence="2">Uncharacterized protein</fullName>
    </submittedName>
</protein>
<accession>A0AAV7M456</accession>
<keyword evidence="3" id="KW-1185">Reference proteome</keyword>
<reference evidence="2" key="1">
    <citation type="journal article" date="2022" name="bioRxiv">
        <title>Sequencing and chromosome-scale assembly of the giantPleurodeles waltlgenome.</title>
        <authorList>
            <person name="Brown T."/>
            <person name="Elewa A."/>
            <person name="Iarovenko S."/>
            <person name="Subramanian E."/>
            <person name="Araus A.J."/>
            <person name="Petzold A."/>
            <person name="Susuki M."/>
            <person name="Suzuki K.-i.T."/>
            <person name="Hayashi T."/>
            <person name="Toyoda A."/>
            <person name="Oliveira C."/>
            <person name="Osipova E."/>
            <person name="Leigh N.D."/>
            <person name="Simon A."/>
            <person name="Yun M.H."/>
        </authorList>
    </citation>
    <scope>NUCLEOTIDE SEQUENCE</scope>
    <source>
        <strain evidence="2">20211129_DDA</strain>
        <tissue evidence="2">Liver</tissue>
    </source>
</reference>
<feature type="region of interest" description="Disordered" evidence="1">
    <location>
        <begin position="70"/>
        <end position="159"/>
    </location>
</feature>
<name>A0AAV7M456_PLEWA</name>
<comment type="caution">
    <text evidence="2">The sequence shown here is derived from an EMBL/GenBank/DDBJ whole genome shotgun (WGS) entry which is preliminary data.</text>
</comment>
<gene>
    <name evidence="2" type="ORF">NDU88_003689</name>
</gene>
<dbReference type="Proteomes" id="UP001066276">
    <property type="component" value="Chromosome 10"/>
</dbReference>
<evidence type="ECO:0000313" key="2">
    <source>
        <dbReference type="EMBL" id="KAJ1098581.1"/>
    </source>
</evidence>
<feature type="compositionally biased region" description="Low complexity" evidence="1">
    <location>
        <begin position="101"/>
        <end position="122"/>
    </location>
</feature>
<evidence type="ECO:0000313" key="3">
    <source>
        <dbReference type="Proteomes" id="UP001066276"/>
    </source>
</evidence>
<feature type="region of interest" description="Disordered" evidence="1">
    <location>
        <begin position="1"/>
        <end position="43"/>
    </location>
</feature>
<evidence type="ECO:0000256" key="1">
    <source>
        <dbReference type="SAM" id="MobiDB-lite"/>
    </source>
</evidence>
<proteinExistence type="predicted"/>